<accession>A0A1Y2I4D3</accession>
<dbReference type="EMBL" id="MCFL01000001">
    <property type="protein sequence ID" value="ORZ41589.1"/>
    <property type="molecule type" value="Genomic_DNA"/>
</dbReference>
<dbReference type="PANTHER" id="PTHR10151:SF120">
    <property type="entry name" value="BIS(5'-ADENOSYL)-TRIPHOSPHATASE"/>
    <property type="match status" value="1"/>
</dbReference>
<evidence type="ECO:0000313" key="1">
    <source>
        <dbReference type="EMBL" id="ORZ41589.1"/>
    </source>
</evidence>
<dbReference type="Gene3D" id="3.40.720.10">
    <property type="entry name" value="Alkaline Phosphatase, subunit A"/>
    <property type="match status" value="1"/>
</dbReference>
<comment type="caution">
    <text evidence="1">The sequence shown here is derived from an EMBL/GenBank/DDBJ whole genome shotgun (WGS) entry which is preliminary data.</text>
</comment>
<dbReference type="AlphaFoldDB" id="A0A1Y2I4D3"/>
<reference evidence="1 2" key="1">
    <citation type="submission" date="2016-07" db="EMBL/GenBank/DDBJ databases">
        <title>Pervasive Adenine N6-methylation of Active Genes in Fungi.</title>
        <authorList>
            <consortium name="DOE Joint Genome Institute"/>
            <person name="Mondo S.J."/>
            <person name="Dannebaum R.O."/>
            <person name="Kuo R.C."/>
            <person name="Labutti K."/>
            <person name="Haridas S."/>
            <person name="Kuo A."/>
            <person name="Salamov A."/>
            <person name="Ahrendt S.R."/>
            <person name="Lipzen A."/>
            <person name="Sullivan W."/>
            <person name="Andreopoulos W.B."/>
            <person name="Clum A."/>
            <person name="Lindquist E."/>
            <person name="Daum C."/>
            <person name="Ramamoorthy G.K."/>
            <person name="Gryganskyi A."/>
            <person name="Culley D."/>
            <person name="Magnuson J.K."/>
            <person name="James T.Y."/>
            <person name="O'Malley M.A."/>
            <person name="Stajich J.E."/>
            <person name="Spatafora J.W."/>
            <person name="Visel A."/>
            <person name="Grigoriev I.V."/>
        </authorList>
    </citation>
    <scope>NUCLEOTIDE SEQUENCE [LARGE SCALE GENOMIC DNA]</scope>
    <source>
        <strain evidence="1 2">PL171</strain>
    </source>
</reference>
<dbReference type="PANTHER" id="PTHR10151">
    <property type="entry name" value="ECTONUCLEOTIDE PYROPHOSPHATASE/PHOSPHODIESTERASE"/>
    <property type="match status" value="1"/>
</dbReference>
<gene>
    <name evidence="1" type="ORF">BCR44DRAFT_1423117</name>
</gene>
<dbReference type="Proteomes" id="UP000193411">
    <property type="component" value="Unassembled WGS sequence"/>
</dbReference>
<dbReference type="SUPFAM" id="SSF53649">
    <property type="entry name" value="Alkaline phosphatase-like"/>
    <property type="match status" value="1"/>
</dbReference>
<sequence length="517" mass="58117">MSAHAASTLRKTVVIDIVALTQDLITNENTPFLASYLYPSGRFPATTVADIQPAFPAVTCTAQTTYLTGTGPSEHGILGNNTFDREFGERISELAPKRQPRPCPRLFERVKRADPNATTFSSFWWFPMGDRFIDYALTPRPQYLANNGKVADIWTKPEHLRHSLQRELGTFPLHDFWGPTASIASSKWIVDSTICVDKMYDPTFSVIYLPHLDYALQHTSTDHTHPTIAKDLKEIDAEVRRLVHYYEHHPANPRVIILSEYGIQPVTRPVHINRNGGETLDPYASIAFAIPDHQVAHVYVNDQSSFPPKSGNVVGGPAARVSADHARVVSHVQAVLEAVPGVKSVLRGRDSADVDRHYDPTGRWRVSDHDAGSRARVGDLVVVADHDAWFTYYYWERESNAPDFAYTVNIHRKPGYDPVEMYHAYPLLGKIYLLLKVVLVYLLHFRGIIDNTRFDADRIRGSHGATHDLPRRYWPVLGTRSPELVEHALGRKVDTGAGSIVRAEDVAGIIWAHLTRE</sequence>
<evidence type="ECO:0000313" key="2">
    <source>
        <dbReference type="Proteomes" id="UP000193411"/>
    </source>
</evidence>
<dbReference type="GO" id="GO:0016787">
    <property type="term" value="F:hydrolase activity"/>
    <property type="evidence" value="ECO:0007669"/>
    <property type="project" value="UniProtKB-ARBA"/>
</dbReference>
<dbReference type="InterPro" id="IPR017850">
    <property type="entry name" value="Alkaline_phosphatase_core_sf"/>
</dbReference>
<protein>
    <submittedName>
        <fullName evidence="1">Alkaline-phosphatase-like protein</fullName>
    </submittedName>
</protein>
<dbReference type="Pfam" id="PF01663">
    <property type="entry name" value="Phosphodiest"/>
    <property type="match status" value="1"/>
</dbReference>
<proteinExistence type="predicted"/>
<organism evidence="1 2">
    <name type="scientific">Catenaria anguillulae PL171</name>
    <dbReference type="NCBI Taxonomy" id="765915"/>
    <lineage>
        <taxon>Eukaryota</taxon>
        <taxon>Fungi</taxon>
        <taxon>Fungi incertae sedis</taxon>
        <taxon>Blastocladiomycota</taxon>
        <taxon>Blastocladiomycetes</taxon>
        <taxon>Blastocladiales</taxon>
        <taxon>Catenariaceae</taxon>
        <taxon>Catenaria</taxon>
    </lineage>
</organism>
<name>A0A1Y2I4D3_9FUNG</name>
<dbReference type="OrthoDB" id="415411at2759"/>
<keyword evidence="2" id="KW-1185">Reference proteome</keyword>
<dbReference type="InterPro" id="IPR002591">
    <property type="entry name" value="Phosphodiest/P_Trfase"/>
</dbReference>